<keyword evidence="5" id="KW-1185">Reference proteome</keyword>
<proteinExistence type="predicted"/>
<evidence type="ECO:0000256" key="2">
    <source>
        <dbReference type="SAM" id="Phobius"/>
    </source>
</evidence>
<evidence type="ECO:0000313" key="4">
    <source>
        <dbReference type="EMBL" id="PNH00477.1"/>
    </source>
</evidence>
<feature type="chain" id="PRO_5014443516" evidence="3">
    <location>
        <begin position="33"/>
        <end position="673"/>
    </location>
</feature>
<feature type="signal peptide" evidence="3">
    <location>
        <begin position="1"/>
        <end position="32"/>
    </location>
</feature>
<dbReference type="OrthoDB" id="542878at2759"/>
<dbReference type="Proteomes" id="UP000236333">
    <property type="component" value="Unassembled WGS sequence"/>
</dbReference>
<keyword evidence="2" id="KW-0472">Membrane</keyword>
<keyword evidence="3" id="KW-0732">Signal</keyword>
<comment type="caution">
    <text evidence="4">The sequence shown here is derived from an EMBL/GenBank/DDBJ whole genome shotgun (WGS) entry which is preliminary data.</text>
</comment>
<reference evidence="4 5" key="1">
    <citation type="journal article" date="2017" name="Mol. Biol. Evol.">
        <title>The 4-celled Tetrabaena socialis nuclear genome reveals the essential components for genetic control of cell number at the origin of multicellularity in the volvocine lineage.</title>
        <authorList>
            <person name="Featherston J."/>
            <person name="Arakaki Y."/>
            <person name="Hanschen E.R."/>
            <person name="Ferris P.J."/>
            <person name="Michod R.E."/>
            <person name="Olson B.J.S.C."/>
            <person name="Nozaki H."/>
            <person name="Durand P.M."/>
        </authorList>
    </citation>
    <scope>NUCLEOTIDE SEQUENCE [LARGE SCALE GENOMIC DNA]</scope>
    <source>
        <strain evidence="4 5">NIES-571</strain>
    </source>
</reference>
<gene>
    <name evidence="4" type="ORF">TSOC_013698</name>
</gene>
<dbReference type="PROSITE" id="PS51257">
    <property type="entry name" value="PROKAR_LIPOPROTEIN"/>
    <property type="match status" value="1"/>
</dbReference>
<dbReference type="InterPro" id="IPR050490">
    <property type="entry name" value="Bact_solute-bd_prot1"/>
</dbReference>
<organism evidence="4 5">
    <name type="scientific">Tetrabaena socialis</name>
    <dbReference type="NCBI Taxonomy" id="47790"/>
    <lineage>
        <taxon>Eukaryota</taxon>
        <taxon>Viridiplantae</taxon>
        <taxon>Chlorophyta</taxon>
        <taxon>core chlorophytes</taxon>
        <taxon>Chlorophyceae</taxon>
        <taxon>CS clade</taxon>
        <taxon>Chlamydomonadales</taxon>
        <taxon>Tetrabaenaceae</taxon>
        <taxon>Tetrabaena</taxon>
    </lineage>
</organism>
<dbReference type="EMBL" id="PGGS01001375">
    <property type="protein sequence ID" value="PNH00477.1"/>
    <property type="molecule type" value="Genomic_DNA"/>
</dbReference>
<dbReference type="SUPFAM" id="SSF53850">
    <property type="entry name" value="Periplasmic binding protein-like II"/>
    <property type="match status" value="1"/>
</dbReference>
<dbReference type="AlphaFoldDB" id="A0A2J7ZJP0"/>
<protein>
    <submittedName>
        <fullName evidence="4">Uncharacterized protein</fullName>
    </submittedName>
</protein>
<keyword evidence="2" id="KW-1133">Transmembrane helix</keyword>
<evidence type="ECO:0000256" key="3">
    <source>
        <dbReference type="SAM" id="SignalP"/>
    </source>
</evidence>
<feature type="region of interest" description="Disordered" evidence="1">
    <location>
        <begin position="424"/>
        <end position="445"/>
    </location>
</feature>
<sequence length="673" mass="72591">MCDRQWRSAVARGLVLHFVLCAVAWTPGSTQSCPALDVVDVSTRCEAQRKAPASLPIWHSAIEAARTCGDAAGSAAVGSTTVRGVVVASVTAQIFANFSRTMAPALGMQIQADTLPFEKLLNRFTLKLPESAADPGRYDFWMMSAEAMGDASVKGSFLDLSGFVLDDKSIDASDIPATWRGAMSSTYEGTFSALPVVAYVNHLYYRKDIFAAYNMTVPNTWDDVLSRLNSLPTINRDLTQKGRPPMLGLCFGSSSSCGLYGQTFIFILSSLVQLNGPSHGTFFDPENLGALFTGPAGREALRILQALRRYSLPENASCTDSISYHVGGRCLMTMSWALAFKLGAHVAVNSPVRGKQGVTSLPGSAVVLDRTTNRLVACTKQLCPYAIIVREPRTNESVLVNKVTNLDSLSIAINAYSPLHVQDRPDPVEGPGMGQAARSTRRSTGQHEPASCLHLKVLAAQAPFPILAASYLLMTRFFSPSAHKALMLGPTTEVTPIRYSELNTVDWVKAGYEPEDTEAFLTEYRKTLSGNNVLYELRIPGATQYQNIIDTMCADYLFRNASFENISAQALIALAAVFTEHGGHKAVLDIYRRSIGFVLPTATSGSTDKGASAPIAAIVAPVVVGGVLVLVGVALWIGLRLRTQRRQRLALLEHRNAAPGVGESTTLFVSDIQ</sequence>
<evidence type="ECO:0000256" key="1">
    <source>
        <dbReference type="SAM" id="MobiDB-lite"/>
    </source>
</evidence>
<dbReference type="Gene3D" id="3.40.190.10">
    <property type="entry name" value="Periplasmic binding protein-like II"/>
    <property type="match status" value="1"/>
</dbReference>
<dbReference type="PANTHER" id="PTHR43649">
    <property type="entry name" value="ARABINOSE-BINDING PROTEIN-RELATED"/>
    <property type="match status" value="1"/>
</dbReference>
<evidence type="ECO:0000313" key="5">
    <source>
        <dbReference type="Proteomes" id="UP000236333"/>
    </source>
</evidence>
<feature type="non-terminal residue" evidence="4">
    <location>
        <position position="673"/>
    </location>
</feature>
<keyword evidence="2" id="KW-0812">Transmembrane</keyword>
<feature type="transmembrane region" description="Helical" evidence="2">
    <location>
        <begin position="615"/>
        <end position="639"/>
    </location>
</feature>
<name>A0A2J7ZJP0_9CHLO</name>
<accession>A0A2J7ZJP0</accession>
<dbReference type="PANTHER" id="PTHR43649:SF12">
    <property type="entry name" value="DIACETYLCHITOBIOSE BINDING PROTEIN DASA"/>
    <property type="match status" value="1"/>
</dbReference>